<name>A0AAE1I157_9NEOP</name>
<dbReference type="EMBL" id="JAHWGI010001426">
    <property type="protein sequence ID" value="KAK3931602.1"/>
    <property type="molecule type" value="Genomic_DNA"/>
</dbReference>
<feature type="transmembrane region" description="Helical" evidence="1">
    <location>
        <begin position="62"/>
        <end position="82"/>
    </location>
</feature>
<reference evidence="2" key="1">
    <citation type="submission" date="2021-07" db="EMBL/GenBank/DDBJ databases">
        <authorList>
            <person name="Catto M.A."/>
            <person name="Jacobson A."/>
            <person name="Kennedy G."/>
            <person name="Labadie P."/>
            <person name="Hunt B.G."/>
            <person name="Srinivasan R."/>
        </authorList>
    </citation>
    <scope>NUCLEOTIDE SEQUENCE</scope>
    <source>
        <strain evidence="2">PL_HMW_Pooled</strain>
        <tissue evidence="2">Head</tissue>
    </source>
</reference>
<protein>
    <submittedName>
        <fullName evidence="2">Stabilin-1</fullName>
    </submittedName>
</protein>
<dbReference type="AlphaFoldDB" id="A0AAE1I157"/>
<sequence>MKRVRINGFVYIKVGSALATLEQFSRSPAIPPCLQVGEGGSGSLRILSCILESVKWSVGATYFFGMWLLILTLLLVMETQYAQLSARLRMARGLREVATCAEWLAELLQLESDMRDVFFDGVLHMLLGALLVPLINTYQLMFGPRTMFSGLTLSTLPLVYGSMSLLGDRLSVGCDQVRFAAYSGPWDEEAPPVRRLRIQIMQSCSRRAPFAVRGLGGFTRAGAYQVIKTWYQYLNLLISTVT</sequence>
<dbReference type="Proteomes" id="UP001219518">
    <property type="component" value="Unassembled WGS sequence"/>
</dbReference>
<feature type="transmembrane region" description="Helical" evidence="1">
    <location>
        <begin position="117"/>
        <end position="135"/>
    </location>
</feature>
<keyword evidence="1" id="KW-1133">Transmembrane helix</keyword>
<evidence type="ECO:0000313" key="3">
    <source>
        <dbReference type="Proteomes" id="UP001219518"/>
    </source>
</evidence>
<evidence type="ECO:0000313" key="2">
    <source>
        <dbReference type="EMBL" id="KAK3931602.1"/>
    </source>
</evidence>
<keyword evidence="1" id="KW-0812">Transmembrane</keyword>
<comment type="caution">
    <text evidence="2">The sequence shown here is derived from an EMBL/GenBank/DDBJ whole genome shotgun (WGS) entry which is preliminary data.</text>
</comment>
<keyword evidence="1" id="KW-0472">Membrane</keyword>
<evidence type="ECO:0000256" key="1">
    <source>
        <dbReference type="SAM" id="Phobius"/>
    </source>
</evidence>
<proteinExistence type="predicted"/>
<accession>A0AAE1I157</accession>
<reference evidence="2" key="2">
    <citation type="journal article" date="2023" name="BMC Genomics">
        <title>Pest status, molecular evolution, and epigenetic factors derived from the genome assembly of Frankliniella fusca, a thysanopteran phytovirus vector.</title>
        <authorList>
            <person name="Catto M.A."/>
            <person name="Labadie P.E."/>
            <person name="Jacobson A.L."/>
            <person name="Kennedy G.G."/>
            <person name="Srinivasan R."/>
            <person name="Hunt B.G."/>
        </authorList>
    </citation>
    <scope>NUCLEOTIDE SEQUENCE</scope>
    <source>
        <strain evidence="2">PL_HMW_Pooled</strain>
    </source>
</reference>
<keyword evidence="3" id="KW-1185">Reference proteome</keyword>
<gene>
    <name evidence="2" type="ORF">KUF71_006620</name>
</gene>
<organism evidence="2 3">
    <name type="scientific">Frankliniella fusca</name>
    <dbReference type="NCBI Taxonomy" id="407009"/>
    <lineage>
        <taxon>Eukaryota</taxon>
        <taxon>Metazoa</taxon>
        <taxon>Ecdysozoa</taxon>
        <taxon>Arthropoda</taxon>
        <taxon>Hexapoda</taxon>
        <taxon>Insecta</taxon>
        <taxon>Pterygota</taxon>
        <taxon>Neoptera</taxon>
        <taxon>Paraneoptera</taxon>
        <taxon>Thysanoptera</taxon>
        <taxon>Terebrantia</taxon>
        <taxon>Thripoidea</taxon>
        <taxon>Thripidae</taxon>
        <taxon>Frankliniella</taxon>
    </lineage>
</organism>